<accession>A0A820S9V2</accession>
<comment type="caution">
    <text evidence="1">The sequence shown here is derived from an EMBL/GenBank/DDBJ whole genome shotgun (WGS) entry which is preliminary data.</text>
</comment>
<sequence>MSQLFVNSISLVRETISSNMFMTAYLSNWEFERTNNDSSYKVIYIFPLNYTGCSCSSSSKCVSSSRGMLTGCYPLETIFQTTLHCFYNQQCIDSTNNFNSINISSLETSRFSVNQTIESVVNELMIEE</sequence>
<dbReference type="EMBL" id="CAJOAZ010032656">
    <property type="protein sequence ID" value="CAF4449177.1"/>
    <property type="molecule type" value="Genomic_DNA"/>
</dbReference>
<evidence type="ECO:0000313" key="1">
    <source>
        <dbReference type="EMBL" id="CAF4449177.1"/>
    </source>
</evidence>
<reference evidence="1" key="1">
    <citation type="submission" date="2021-02" db="EMBL/GenBank/DDBJ databases">
        <authorList>
            <person name="Nowell W R."/>
        </authorList>
    </citation>
    <scope>NUCLEOTIDE SEQUENCE</scope>
</reference>
<name>A0A820S9V2_9BILA</name>
<organism evidence="1 2">
    <name type="scientific">Adineta steineri</name>
    <dbReference type="NCBI Taxonomy" id="433720"/>
    <lineage>
        <taxon>Eukaryota</taxon>
        <taxon>Metazoa</taxon>
        <taxon>Spiralia</taxon>
        <taxon>Gnathifera</taxon>
        <taxon>Rotifera</taxon>
        <taxon>Eurotatoria</taxon>
        <taxon>Bdelloidea</taxon>
        <taxon>Adinetida</taxon>
        <taxon>Adinetidae</taxon>
        <taxon>Adineta</taxon>
    </lineage>
</organism>
<dbReference type="Proteomes" id="UP000663844">
    <property type="component" value="Unassembled WGS sequence"/>
</dbReference>
<dbReference type="AlphaFoldDB" id="A0A820S9V2"/>
<protein>
    <submittedName>
        <fullName evidence="1">Uncharacterized protein</fullName>
    </submittedName>
</protein>
<feature type="non-terminal residue" evidence="1">
    <location>
        <position position="128"/>
    </location>
</feature>
<proteinExistence type="predicted"/>
<gene>
    <name evidence="1" type="ORF">OXD698_LOCUS54292</name>
</gene>
<evidence type="ECO:0000313" key="2">
    <source>
        <dbReference type="Proteomes" id="UP000663844"/>
    </source>
</evidence>